<dbReference type="InterPro" id="IPR038728">
    <property type="entry name" value="YkvI-like"/>
</dbReference>
<evidence type="ECO:0000313" key="3">
    <source>
        <dbReference type="Proteomes" id="UP000199512"/>
    </source>
</evidence>
<dbReference type="PANTHER" id="PTHR37814:SF1">
    <property type="entry name" value="MEMBRANE PROTEIN"/>
    <property type="match status" value="1"/>
</dbReference>
<protein>
    <submittedName>
        <fullName evidence="2">Uncharacterized membrane protein YkvI</fullName>
    </submittedName>
</protein>
<feature type="transmembrane region" description="Helical" evidence="1">
    <location>
        <begin position="12"/>
        <end position="30"/>
    </location>
</feature>
<dbReference type="OrthoDB" id="4424890at2"/>
<reference evidence="2 3" key="1">
    <citation type="submission" date="2016-10" db="EMBL/GenBank/DDBJ databases">
        <authorList>
            <person name="de Groot N.N."/>
        </authorList>
    </citation>
    <scope>NUCLEOTIDE SEQUENCE [LARGE SCALE GENOMIC DNA]</scope>
    <source>
        <strain evidence="2 3">Calf135</strain>
    </source>
</reference>
<proteinExistence type="predicted"/>
<dbReference type="EMBL" id="FODF01000007">
    <property type="protein sequence ID" value="SEN64948.1"/>
    <property type="molecule type" value="Genomic_DNA"/>
</dbReference>
<gene>
    <name evidence="2" type="ORF">SAMN05216454_10783</name>
</gene>
<dbReference type="PANTHER" id="PTHR37814">
    <property type="entry name" value="CONSERVED MEMBRANE PROTEIN"/>
    <property type="match status" value="1"/>
</dbReference>
<dbReference type="STRING" id="215200.SAMN05216454_10783"/>
<feature type="transmembrane region" description="Helical" evidence="1">
    <location>
        <begin position="223"/>
        <end position="246"/>
    </location>
</feature>
<evidence type="ECO:0000256" key="1">
    <source>
        <dbReference type="SAM" id="Phobius"/>
    </source>
</evidence>
<feature type="transmembrane region" description="Helical" evidence="1">
    <location>
        <begin position="122"/>
        <end position="139"/>
    </location>
</feature>
<dbReference type="RefSeq" id="WP_091975591.1">
    <property type="nucleotide sequence ID" value="NZ_FODF01000007.1"/>
</dbReference>
<name>A0A1H8IAT5_9FIRM</name>
<keyword evidence="1" id="KW-1133">Transmembrane helix</keyword>
<feature type="transmembrane region" description="Helical" evidence="1">
    <location>
        <begin position="334"/>
        <end position="351"/>
    </location>
</feature>
<keyword evidence="1" id="KW-0812">Transmembrane</keyword>
<keyword evidence="1" id="KW-0472">Membrane</keyword>
<feature type="transmembrane region" description="Helical" evidence="1">
    <location>
        <begin position="303"/>
        <end position="322"/>
    </location>
</feature>
<evidence type="ECO:0000313" key="2">
    <source>
        <dbReference type="EMBL" id="SEN64948.1"/>
    </source>
</evidence>
<dbReference type="Proteomes" id="UP000199512">
    <property type="component" value="Unassembled WGS sequence"/>
</dbReference>
<dbReference type="AlphaFoldDB" id="A0A1H8IAT5"/>
<feature type="transmembrane region" description="Helical" evidence="1">
    <location>
        <begin position="88"/>
        <end position="110"/>
    </location>
</feature>
<feature type="transmembrane region" description="Helical" evidence="1">
    <location>
        <begin position="146"/>
        <end position="166"/>
    </location>
</feature>
<keyword evidence="3" id="KW-1185">Reference proteome</keyword>
<feature type="transmembrane region" description="Helical" evidence="1">
    <location>
        <begin position="36"/>
        <end position="57"/>
    </location>
</feature>
<sequence length="371" mass="39736">MDNSVSFRKVIVYAGSYVATVIGSGFATGQEIMQFFSFYGLSGIIACLVSMALFAFLGMEVLNRGRLVKPKDSTKIFSLYTGKTIGKFLDWFVPAFLFAVLVVMISGSGATLSEYYGLSPHVGRIGMIVLSYLSVSFGVDKLSKVLGNIGPIIIVFTILVGGISLFKNAGTFASSLEFLKTAPIQKPAPNAFMSGVLYASFNVFVVMGFLAGLGTTASSKKEAYYGGLLGAVSLMLAAAMMYLAILSNAPELFNKSIPTLVLADEISPIVGKLFSIVLILGIFSTAAPLLWQCTNRFYSDGTKGFKILSLIFSILALIGGFLPFDVLVGTVYPYTGYVGIVLLVLIAIKVIKLKKEGRTGEEEIRAIEEGK</sequence>
<accession>A0A1H8IAT5</accession>
<organism evidence="2 3">
    <name type="scientific">Peptostreptococcus russellii</name>
    <dbReference type="NCBI Taxonomy" id="215200"/>
    <lineage>
        <taxon>Bacteria</taxon>
        <taxon>Bacillati</taxon>
        <taxon>Bacillota</taxon>
        <taxon>Clostridia</taxon>
        <taxon>Peptostreptococcales</taxon>
        <taxon>Peptostreptococcaceae</taxon>
        <taxon>Peptostreptococcus</taxon>
    </lineage>
</organism>
<feature type="transmembrane region" description="Helical" evidence="1">
    <location>
        <begin position="191"/>
        <end position="211"/>
    </location>
</feature>
<feature type="transmembrane region" description="Helical" evidence="1">
    <location>
        <begin position="266"/>
        <end position="291"/>
    </location>
</feature>